<reference evidence="1 2" key="1">
    <citation type="submission" date="2020-08" db="EMBL/GenBank/DDBJ databases">
        <title>Genomic Encyclopedia of Type Strains, Phase IV (KMG-IV): sequencing the most valuable type-strain genomes for metagenomic binning, comparative biology and taxonomic classification.</title>
        <authorList>
            <person name="Goeker M."/>
        </authorList>
    </citation>
    <scope>NUCLEOTIDE SEQUENCE [LARGE SCALE GENOMIC DNA]</scope>
    <source>
        <strain evidence="1 2">DSM 4737</strain>
    </source>
</reference>
<sequence>MKGRLTELGQIPTNNDWRTARQVFRKVHLNRQDITISLGKGDLGPAAIAALRERLSAGQKLVEIGGKAQRLDLIIPGRPVFRGGRTWLASPDGASMARRTAADPTLLQGLKRAHKVLQDHHVSPVTTIDQNRSAKGIDDSYLRRIANIAFLAPDIQAAIVEGRQPAGLTLEMLQDMTLPIAWADQRAALGFSPASSL</sequence>
<evidence type="ECO:0000313" key="1">
    <source>
        <dbReference type="EMBL" id="MBB5747551.1"/>
    </source>
</evidence>
<dbReference type="RefSeq" id="WP_183214541.1">
    <property type="nucleotide sequence ID" value="NZ_JACHOR010000006.1"/>
</dbReference>
<dbReference type="Proteomes" id="UP000545037">
    <property type="component" value="Unassembled WGS sequence"/>
</dbReference>
<name>A0A7W9FFJ7_9CAUL</name>
<organism evidence="1 2">
    <name type="scientific">Brevundimonas variabilis</name>
    <dbReference type="NCBI Taxonomy" id="74312"/>
    <lineage>
        <taxon>Bacteria</taxon>
        <taxon>Pseudomonadati</taxon>
        <taxon>Pseudomonadota</taxon>
        <taxon>Alphaproteobacteria</taxon>
        <taxon>Caulobacterales</taxon>
        <taxon>Caulobacteraceae</taxon>
        <taxon>Brevundimonas</taxon>
    </lineage>
</organism>
<proteinExistence type="predicted"/>
<gene>
    <name evidence="1" type="ORF">GGR13_003179</name>
</gene>
<protein>
    <submittedName>
        <fullName evidence="1">Uncharacterized protein</fullName>
    </submittedName>
</protein>
<comment type="caution">
    <text evidence="1">The sequence shown here is derived from an EMBL/GenBank/DDBJ whole genome shotgun (WGS) entry which is preliminary data.</text>
</comment>
<dbReference type="AlphaFoldDB" id="A0A7W9FFJ7"/>
<keyword evidence="2" id="KW-1185">Reference proteome</keyword>
<accession>A0A7W9FFJ7</accession>
<evidence type="ECO:0000313" key="2">
    <source>
        <dbReference type="Proteomes" id="UP000545037"/>
    </source>
</evidence>
<dbReference type="EMBL" id="JACHOR010000006">
    <property type="protein sequence ID" value="MBB5747551.1"/>
    <property type="molecule type" value="Genomic_DNA"/>
</dbReference>